<dbReference type="Proteomes" id="UP000051802">
    <property type="component" value="Unassembled WGS sequence"/>
</dbReference>
<keyword evidence="3" id="KW-1185">Reference proteome</keyword>
<dbReference type="EMBL" id="LLXU01000082">
    <property type="protein sequence ID" value="KRG42317.1"/>
    <property type="molecule type" value="Genomic_DNA"/>
</dbReference>
<dbReference type="GO" id="GO:0008168">
    <property type="term" value="F:methyltransferase activity"/>
    <property type="evidence" value="ECO:0007669"/>
    <property type="project" value="UniProtKB-KW"/>
</dbReference>
<evidence type="ECO:0000313" key="2">
    <source>
        <dbReference type="EMBL" id="KRG42317.1"/>
    </source>
</evidence>
<dbReference type="Pfam" id="PF13649">
    <property type="entry name" value="Methyltransf_25"/>
    <property type="match status" value="1"/>
</dbReference>
<keyword evidence="2" id="KW-0489">Methyltransferase</keyword>
<keyword evidence="2" id="KW-0808">Transferase</keyword>
<dbReference type="STRING" id="676599.ARC20_11025"/>
<evidence type="ECO:0000313" key="3">
    <source>
        <dbReference type="Proteomes" id="UP000051802"/>
    </source>
</evidence>
<proteinExistence type="predicted"/>
<dbReference type="OrthoDB" id="5565939at2"/>
<evidence type="ECO:0000259" key="1">
    <source>
        <dbReference type="Pfam" id="PF13649"/>
    </source>
</evidence>
<accession>A0A0R0AC00</accession>
<gene>
    <name evidence="2" type="ORF">ARC20_11025</name>
</gene>
<dbReference type="InterPro" id="IPR029063">
    <property type="entry name" value="SAM-dependent_MTases_sf"/>
</dbReference>
<organism evidence="2 3">
    <name type="scientific">Stenotrophomonas panacihumi</name>
    <dbReference type="NCBI Taxonomy" id="676599"/>
    <lineage>
        <taxon>Bacteria</taxon>
        <taxon>Pseudomonadati</taxon>
        <taxon>Pseudomonadota</taxon>
        <taxon>Gammaproteobacteria</taxon>
        <taxon>Lysobacterales</taxon>
        <taxon>Lysobacteraceae</taxon>
        <taxon>Stenotrophomonas</taxon>
    </lineage>
</organism>
<reference evidence="2 3" key="1">
    <citation type="submission" date="2015-10" db="EMBL/GenBank/DDBJ databases">
        <title>Genome sequencing and analysis of members of genus Stenotrophomonas.</title>
        <authorList>
            <person name="Patil P.P."/>
            <person name="Midha S."/>
            <person name="Patil P.B."/>
        </authorList>
    </citation>
    <scope>NUCLEOTIDE SEQUENCE [LARGE SCALE GENOMIC DNA]</scope>
    <source>
        <strain evidence="2 3">JCM 16536</strain>
    </source>
</reference>
<feature type="domain" description="Methyltransferase" evidence="1">
    <location>
        <begin position="52"/>
        <end position="146"/>
    </location>
</feature>
<comment type="caution">
    <text evidence="2">The sequence shown here is derived from an EMBL/GenBank/DDBJ whole genome shotgun (WGS) entry which is preliminary data.</text>
</comment>
<dbReference type="SUPFAM" id="SSF53335">
    <property type="entry name" value="S-adenosyl-L-methionine-dependent methyltransferases"/>
    <property type="match status" value="1"/>
</dbReference>
<dbReference type="GO" id="GO:0032259">
    <property type="term" value="P:methylation"/>
    <property type="evidence" value="ECO:0007669"/>
    <property type="project" value="UniProtKB-KW"/>
</dbReference>
<dbReference type="AlphaFoldDB" id="A0A0R0AC00"/>
<dbReference type="Gene3D" id="3.40.50.150">
    <property type="entry name" value="Vaccinia Virus protein VP39"/>
    <property type="match status" value="1"/>
</dbReference>
<sequence>MPRDQARAIARAFLPARRWGSRYDYHYVQAKLRTDPLYAGVLATLRGTPWPVLDLGCGLGLLAHALRAGEQAQGYLGVDIDAAKIARATRAAQVAGLHDVRFTALDLAEALPAHAGSVALLDVLQYLPATRQQALLAEAATRLAPDAPLVIRTPLAGDHPRGRFTRIADRLGHLSGWMRTSPRDYPSREGLLATLASLGLQGECSPLYGNTPFNNWLVVARRQ</sequence>
<protein>
    <submittedName>
        <fullName evidence="2">Methyltransferase</fullName>
    </submittedName>
</protein>
<dbReference type="RefSeq" id="WP_057646872.1">
    <property type="nucleotide sequence ID" value="NZ_LLXU01000082.1"/>
</dbReference>
<name>A0A0R0AC00_9GAMM</name>
<dbReference type="InterPro" id="IPR041698">
    <property type="entry name" value="Methyltransf_25"/>
</dbReference>